<proteinExistence type="inferred from homology"/>
<evidence type="ECO:0000313" key="11">
    <source>
        <dbReference type="Proteomes" id="UP000319483"/>
    </source>
</evidence>
<dbReference type="InterPro" id="IPR007412">
    <property type="entry name" value="FlgM"/>
</dbReference>
<dbReference type="InterPro" id="IPR031316">
    <property type="entry name" value="FlgM_C"/>
</dbReference>
<keyword evidence="10" id="KW-0966">Cell projection</keyword>
<organism evidence="10 11">
    <name type="scientific">Gilliamella apicola</name>
    <dbReference type="NCBI Taxonomy" id="1196095"/>
    <lineage>
        <taxon>Bacteria</taxon>
        <taxon>Pseudomonadati</taxon>
        <taxon>Pseudomonadota</taxon>
        <taxon>Gammaproteobacteria</taxon>
        <taxon>Orbales</taxon>
        <taxon>Orbaceae</taxon>
        <taxon>Gilliamella</taxon>
    </lineage>
</organism>
<keyword evidence="4" id="KW-1005">Bacterial flagellum biogenesis</keyword>
<feature type="domain" description="Anti-sigma-28 factor FlgM C-terminal" evidence="9">
    <location>
        <begin position="44"/>
        <end position="91"/>
    </location>
</feature>
<evidence type="ECO:0000256" key="7">
    <source>
        <dbReference type="ARBA" id="ARBA00024739"/>
    </source>
</evidence>
<comment type="similarity">
    <text evidence="1">Belongs to the FlgM family.</text>
</comment>
<gene>
    <name evidence="10" type="primary">flgM</name>
    <name evidence="10" type="ORF">FPQ15_10090</name>
</gene>
<dbReference type="Proteomes" id="UP000319483">
    <property type="component" value="Unassembled WGS sequence"/>
</dbReference>
<comment type="function">
    <text evidence="7">Responsible for the coupling of flagellin expression to flagellar assembly by preventing expression of the flagellin genes when a component of the middle class of proteins is defective. It negatively regulates flagellar genes by inhibiting the activity of FliA by directly binding to FliA.</text>
</comment>
<evidence type="ECO:0000256" key="6">
    <source>
        <dbReference type="ARBA" id="ARBA00023163"/>
    </source>
</evidence>
<keyword evidence="6" id="KW-0804">Transcription</keyword>
<evidence type="ECO:0000256" key="2">
    <source>
        <dbReference type="ARBA" id="ARBA00017823"/>
    </source>
</evidence>
<keyword evidence="10" id="KW-0969">Cilium</keyword>
<evidence type="ECO:0000259" key="9">
    <source>
        <dbReference type="Pfam" id="PF04316"/>
    </source>
</evidence>
<dbReference type="GO" id="GO:0045892">
    <property type="term" value="P:negative regulation of DNA-templated transcription"/>
    <property type="evidence" value="ECO:0007669"/>
    <property type="project" value="InterPro"/>
</dbReference>
<evidence type="ECO:0000256" key="8">
    <source>
        <dbReference type="ARBA" id="ARBA00030117"/>
    </source>
</evidence>
<dbReference type="EMBL" id="VMHM01000013">
    <property type="protein sequence ID" value="TSJ98014.1"/>
    <property type="molecule type" value="Genomic_DNA"/>
</dbReference>
<evidence type="ECO:0000256" key="5">
    <source>
        <dbReference type="ARBA" id="ARBA00023015"/>
    </source>
</evidence>
<name>A0A556SA69_9GAMM</name>
<comment type="caution">
    <text evidence="10">The sequence shown here is derived from an EMBL/GenBank/DDBJ whole genome shotgun (WGS) entry which is preliminary data.</text>
</comment>
<evidence type="ECO:0000256" key="4">
    <source>
        <dbReference type="ARBA" id="ARBA00022795"/>
    </source>
</evidence>
<dbReference type="NCBIfam" id="TIGR03824">
    <property type="entry name" value="FlgM_jcvi"/>
    <property type="match status" value="1"/>
</dbReference>
<dbReference type="GO" id="GO:0044781">
    <property type="term" value="P:bacterial-type flagellum organization"/>
    <property type="evidence" value="ECO:0007669"/>
    <property type="project" value="UniProtKB-KW"/>
</dbReference>
<dbReference type="RefSeq" id="WP_039126494.1">
    <property type="nucleotide sequence ID" value="NZ_CAMLAP010000026.1"/>
</dbReference>
<reference evidence="10 11" key="1">
    <citation type="submission" date="2019-07" db="EMBL/GenBank/DDBJ databases">
        <title>Gilliamella genomes.</title>
        <authorList>
            <person name="Zheng H."/>
        </authorList>
    </citation>
    <scope>NUCLEOTIDE SEQUENCE [LARGE SCALE GENOMIC DNA]</scope>
    <source>
        <strain evidence="10 11">W8127</strain>
    </source>
</reference>
<protein>
    <recommendedName>
        <fullName evidence="2">Negative regulator of flagellin synthesis</fullName>
    </recommendedName>
    <alternativeName>
        <fullName evidence="8">Anti-sigma-28 factor</fullName>
    </alternativeName>
</protein>
<evidence type="ECO:0000256" key="1">
    <source>
        <dbReference type="ARBA" id="ARBA00005322"/>
    </source>
</evidence>
<sequence>MSIDATKSITAISGLISRDAITEQQKNQTAVIPAQNDTKVSANVNLSQNARTLLRTTSNDIDVKKIEKIKQAIADGSLVIDSQKIAKELIEQILQNIEK</sequence>
<dbReference type="Pfam" id="PF04316">
    <property type="entry name" value="FlgM"/>
    <property type="match status" value="1"/>
</dbReference>
<keyword evidence="3" id="KW-0678">Repressor</keyword>
<keyword evidence="10" id="KW-0282">Flagellum</keyword>
<evidence type="ECO:0000313" key="10">
    <source>
        <dbReference type="EMBL" id="TSJ98014.1"/>
    </source>
</evidence>
<dbReference type="SUPFAM" id="SSF101498">
    <property type="entry name" value="Anti-sigma factor FlgM"/>
    <property type="match status" value="1"/>
</dbReference>
<dbReference type="InterPro" id="IPR035890">
    <property type="entry name" value="Anti-sigma-28_factor_FlgM_sf"/>
</dbReference>
<keyword evidence="5" id="KW-0805">Transcription regulation</keyword>
<evidence type="ECO:0000256" key="3">
    <source>
        <dbReference type="ARBA" id="ARBA00022491"/>
    </source>
</evidence>
<accession>A0A556SA69</accession>
<dbReference type="AlphaFoldDB" id="A0A556SA69"/>